<evidence type="ECO:0000256" key="2">
    <source>
        <dbReference type="ARBA" id="ARBA00022801"/>
    </source>
</evidence>
<gene>
    <name evidence="4" type="ORF">GCM10007383_05860</name>
</gene>
<comment type="caution">
    <text evidence="4">The sequence shown here is derived from an EMBL/GenBank/DDBJ whole genome shotgun (WGS) entry which is preliminary data.</text>
</comment>
<dbReference type="PROSITE" id="PS51257">
    <property type="entry name" value="PROKAR_LIPOPROTEIN"/>
    <property type="match status" value="1"/>
</dbReference>
<evidence type="ECO:0000313" key="5">
    <source>
        <dbReference type="Proteomes" id="UP000634668"/>
    </source>
</evidence>
<dbReference type="Proteomes" id="UP000634668">
    <property type="component" value="Unassembled WGS sequence"/>
</dbReference>
<dbReference type="InterPro" id="IPR000917">
    <property type="entry name" value="Sulfatase_N"/>
</dbReference>
<dbReference type="RefSeq" id="WP_034234463.1">
    <property type="nucleotide sequence ID" value="NZ_BMWP01000002.1"/>
</dbReference>
<dbReference type="GO" id="GO:0004065">
    <property type="term" value="F:arylsulfatase activity"/>
    <property type="evidence" value="ECO:0007669"/>
    <property type="project" value="TreeGrafter"/>
</dbReference>
<dbReference type="PANTHER" id="PTHR42693:SF53">
    <property type="entry name" value="ENDO-4-O-SULFATASE"/>
    <property type="match status" value="1"/>
</dbReference>
<dbReference type="EMBL" id="BMWP01000002">
    <property type="protein sequence ID" value="GGW24145.1"/>
    <property type="molecule type" value="Genomic_DNA"/>
</dbReference>
<reference evidence="4" key="2">
    <citation type="submission" date="2020-09" db="EMBL/GenBank/DDBJ databases">
        <authorList>
            <person name="Sun Q."/>
            <person name="Kim S."/>
        </authorList>
    </citation>
    <scope>NUCLEOTIDE SEQUENCE</scope>
    <source>
        <strain evidence="4">KCTC 12113</strain>
    </source>
</reference>
<dbReference type="InterPro" id="IPR017850">
    <property type="entry name" value="Alkaline_phosphatase_core_sf"/>
</dbReference>
<evidence type="ECO:0000259" key="3">
    <source>
        <dbReference type="Pfam" id="PF00884"/>
    </source>
</evidence>
<dbReference type="SUPFAM" id="SSF53649">
    <property type="entry name" value="Alkaline phosphatase-like"/>
    <property type="match status" value="1"/>
</dbReference>
<comment type="similarity">
    <text evidence="1">Belongs to the sulfatase family.</text>
</comment>
<sequence>MHVIYRLGILMLSCFSIASCKSDGKSSSSNVEATSKELLASKGEPNIIYILADDLGYGDLSVTGQKKFTTPNIDKLAAEGMLFTQHYSGSTVCAPSRSALMTGMHTGHTVVRGNYEVQPEGQYPIPEETYTIAEFLKKAGYATGAFGKWGLGYPGSEGDPNFQGFDTFYGFNCQRIGHNYYPYHLWSNQDSIVLPGNSGQNRGDYAPSLIHDKTLQFIEDNKDRPFFAYVPTIIPHAELVVPEEIHKQYSGKFEPETPYIGVDSGPNYKVGGYGSQAEPHAAFVGMVRLLDQHVGDIVKKVEELGIADNTIIIFTSDNGPHKEGGADPDYFNSNGPFKGYKRDLYEGGIRVPMAIKWPNVIKAGSKTAHISAFWDVFPTVIDLLGGEKIDDVDGVSFLPTLLGEQEKQEEHKYLYWEFHELGGRQAVRMGDWKGVKYNVFRNPDARIELYDLSKDIGELHNVAEDYPEIVAELEKILEEARTPSEVFTFGKS</sequence>
<organism evidence="4 5">
    <name type="scientific">Arenibacter certesii</name>
    <dbReference type="NCBI Taxonomy" id="228955"/>
    <lineage>
        <taxon>Bacteria</taxon>
        <taxon>Pseudomonadati</taxon>
        <taxon>Bacteroidota</taxon>
        <taxon>Flavobacteriia</taxon>
        <taxon>Flavobacteriales</taxon>
        <taxon>Flavobacteriaceae</taxon>
        <taxon>Arenibacter</taxon>
    </lineage>
</organism>
<dbReference type="Gene3D" id="3.40.720.10">
    <property type="entry name" value="Alkaline Phosphatase, subunit A"/>
    <property type="match status" value="1"/>
</dbReference>
<proteinExistence type="inferred from homology"/>
<protein>
    <submittedName>
        <fullName evidence="4">Arylsulfatase</fullName>
    </submittedName>
</protein>
<evidence type="ECO:0000313" key="4">
    <source>
        <dbReference type="EMBL" id="GGW24145.1"/>
    </source>
</evidence>
<dbReference type="PANTHER" id="PTHR42693">
    <property type="entry name" value="ARYLSULFATASE FAMILY MEMBER"/>
    <property type="match status" value="1"/>
</dbReference>
<dbReference type="InterPro" id="IPR050738">
    <property type="entry name" value="Sulfatase"/>
</dbReference>
<evidence type="ECO:0000256" key="1">
    <source>
        <dbReference type="ARBA" id="ARBA00008779"/>
    </source>
</evidence>
<feature type="domain" description="Sulfatase N-terminal" evidence="3">
    <location>
        <begin position="45"/>
        <end position="385"/>
    </location>
</feature>
<dbReference type="CDD" id="cd16145">
    <property type="entry name" value="ARS_like"/>
    <property type="match status" value="1"/>
</dbReference>
<reference evidence="4" key="1">
    <citation type="journal article" date="2014" name="Int. J. Syst. Evol. Microbiol.">
        <title>Complete genome sequence of Corynebacterium casei LMG S-19264T (=DSM 44701T), isolated from a smear-ripened cheese.</title>
        <authorList>
            <consortium name="US DOE Joint Genome Institute (JGI-PGF)"/>
            <person name="Walter F."/>
            <person name="Albersmeier A."/>
            <person name="Kalinowski J."/>
            <person name="Ruckert C."/>
        </authorList>
    </citation>
    <scope>NUCLEOTIDE SEQUENCE</scope>
    <source>
        <strain evidence="4">KCTC 12113</strain>
    </source>
</reference>
<keyword evidence="2" id="KW-0378">Hydrolase</keyword>
<accession>A0A918MHA0</accession>
<keyword evidence="5" id="KW-1185">Reference proteome</keyword>
<dbReference type="Pfam" id="PF00884">
    <property type="entry name" value="Sulfatase"/>
    <property type="match status" value="1"/>
</dbReference>
<dbReference type="AlphaFoldDB" id="A0A918MHA0"/>
<dbReference type="Gene3D" id="3.30.1120.10">
    <property type="match status" value="1"/>
</dbReference>
<name>A0A918MHA0_9FLAO</name>